<comment type="caution">
    <text evidence="3">The sequence shown here is derived from an EMBL/GenBank/DDBJ whole genome shotgun (WGS) entry which is preliminary data.</text>
</comment>
<reference evidence="3 4" key="1">
    <citation type="submission" date="2024-04" db="EMBL/GenBank/DDBJ databases">
        <title>Genome assembly C_amara_ONT_v2.</title>
        <authorList>
            <person name="Yant L."/>
            <person name="Moore C."/>
            <person name="Slenker M."/>
        </authorList>
    </citation>
    <scope>NUCLEOTIDE SEQUENCE [LARGE SCALE GENOMIC DNA]</scope>
    <source>
        <tissue evidence="3">Leaf</tissue>
    </source>
</reference>
<keyword evidence="4" id="KW-1185">Reference proteome</keyword>
<keyword evidence="2" id="KW-1133">Transmembrane helix</keyword>
<gene>
    <name evidence="3" type="ORF">V5N11_002980</name>
</gene>
<dbReference type="AlphaFoldDB" id="A0ABD0ZVV4"/>
<dbReference type="PANTHER" id="PTHR31170">
    <property type="entry name" value="BNAC04G53230D PROTEIN"/>
    <property type="match status" value="1"/>
</dbReference>
<feature type="transmembrane region" description="Helical" evidence="2">
    <location>
        <begin position="399"/>
        <end position="422"/>
    </location>
</feature>
<dbReference type="Pfam" id="PF03140">
    <property type="entry name" value="DUF247"/>
    <property type="match status" value="1"/>
</dbReference>
<dbReference type="EMBL" id="JBANAX010000659">
    <property type="protein sequence ID" value="KAL1198716.1"/>
    <property type="molecule type" value="Genomic_DNA"/>
</dbReference>
<sequence>MDSKKPERSNKSESSTKSTDYPGMWRILTNPDDCSIYRVPDYLRQVNPEAYTPQLVLLGPLNHSLKSQALKSLGDITDKKSMGYLNLEEHKKIYLEKFKQEVGDLAIYRRIIKEDEVKIRECYSESTAWIKSPEFVEMILRDCVFVLQFILMAFDQPQGKTGDPLIDQPGLTYTVRSDLILLENQLPYFILNKLFHTRVPKMFQGCTFRQLIICYFGLVGKIDSNSKFSHFTDLNRCAGTETLKELTRGNHKHVCHVYNADKLYSGGVKFEAVENKLSLDVRFENGCLKIPCLLIEDRTEMELRNVIALEQCHYPNEAYVCNYINFLKHLIDTDKDVDLLVEKGIIKNWIGQHSLVAEMVNKLNVGIITCGSCYYDIAAQVNTHYTNRYQRSKAILKRVYFGNLWIGTASVAAVLLLLMTLIQTVASIIQVMQNTHNN</sequence>
<keyword evidence="2" id="KW-0812">Transmembrane</keyword>
<evidence type="ECO:0000313" key="4">
    <source>
        <dbReference type="Proteomes" id="UP001558713"/>
    </source>
</evidence>
<feature type="region of interest" description="Disordered" evidence="1">
    <location>
        <begin position="1"/>
        <end position="22"/>
    </location>
</feature>
<dbReference type="Proteomes" id="UP001558713">
    <property type="component" value="Unassembled WGS sequence"/>
</dbReference>
<evidence type="ECO:0000256" key="1">
    <source>
        <dbReference type="SAM" id="MobiDB-lite"/>
    </source>
</evidence>
<keyword evidence="2" id="KW-0472">Membrane</keyword>
<organism evidence="3 4">
    <name type="scientific">Cardamine amara subsp. amara</name>
    <dbReference type="NCBI Taxonomy" id="228776"/>
    <lineage>
        <taxon>Eukaryota</taxon>
        <taxon>Viridiplantae</taxon>
        <taxon>Streptophyta</taxon>
        <taxon>Embryophyta</taxon>
        <taxon>Tracheophyta</taxon>
        <taxon>Spermatophyta</taxon>
        <taxon>Magnoliopsida</taxon>
        <taxon>eudicotyledons</taxon>
        <taxon>Gunneridae</taxon>
        <taxon>Pentapetalae</taxon>
        <taxon>rosids</taxon>
        <taxon>malvids</taxon>
        <taxon>Brassicales</taxon>
        <taxon>Brassicaceae</taxon>
        <taxon>Cardamineae</taxon>
        <taxon>Cardamine</taxon>
    </lineage>
</organism>
<evidence type="ECO:0000313" key="3">
    <source>
        <dbReference type="EMBL" id="KAL1198716.1"/>
    </source>
</evidence>
<dbReference type="InterPro" id="IPR004158">
    <property type="entry name" value="DUF247_pln"/>
</dbReference>
<dbReference type="PANTHER" id="PTHR31170:SF9">
    <property type="entry name" value="PROTEIN, PUTATIVE (DUF247)-RELATED"/>
    <property type="match status" value="1"/>
</dbReference>
<accession>A0ABD0ZVV4</accession>
<feature type="compositionally biased region" description="Basic and acidic residues" evidence="1">
    <location>
        <begin position="1"/>
        <end position="11"/>
    </location>
</feature>
<proteinExistence type="predicted"/>
<name>A0ABD0ZVV4_CARAN</name>
<protein>
    <submittedName>
        <fullName evidence="3">Uncharacterized protein</fullName>
    </submittedName>
</protein>
<evidence type="ECO:0000256" key="2">
    <source>
        <dbReference type="SAM" id="Phobius"/>
    </source>
</evidence>